<proteinExistence type="predicted"/>
<feature type="region of interest" description="Disordered" evidence="1">
    <location>
        <begin position="1"/>
        <end position="23"/>
    </location>
</feature>
<comment type="caution">
    <text evidence="2">The sequence shown here is derived from an EMBL/GenBank/DDBJ whole genome shotgun (WGS) entry which is preliminary data.</text>
</comment>
<dbReference type="EMBL" id="JBHFFA010000008">
    <property type="protein sequence ID" value="KAL2609022.1"/>
    <property type="molecule type" value="Genomic_DNA"/>
</dbReference>
<feature type="compositionally biased region" description="Basic residues" evidence="1">
    <location>
        <begin position="1"/>
        <end position="11"/>
    </location>
</feature>
<feature type="compositionally biased region" description="Polar residues" evidence="1">
    <location>
        <begin position="44"/>
        <end position="58"/>
    </location>
</feature>
<dbReference type="Proteomes" id="UP001605036">
    <property type="component" value="Unassembled WGS sequence"/>
</dbReference>
<organism evidence="2 3">
    <name type="scientific">Riccia fluitans</name>
    <dbReference type="NCBI Taxonomy" id="41844"/>
    <lineage>
        <taxon>Eukaryota</taxon>
        <taxon>Viridiplantae</taxon>
        <taxon>Streptophyta</taxon>
        <taxon>Embryophyta</taxon>
        <taxon>Marchantiophyta</taxon>
        <taxon>Marchantiopsida</taxon>
        <taxon>Marchantiidae</taxon>
        <taxon>Marchantiales</taxon>
        <taxon>Ricciaceae</taxon>
        <taxon>Riccia</taxon>
    </lineage>
</organism>
<sequence>MGKWWTRKKQKWGAGKKQQRRTVCPYSKAADWVQRPAVHPVATKQRQPAKQPQPSAGQDRTGRLLLQHYSSSSCLLRLPLLLYTGKLCSSPLPGPPV</sequence>
<accession>A0ABD1XJ88</accession>
<reference evidence="2 3" key="1">
    <citation type="submission" date="2024-09" db="EMBL/GenBank/DDBJ databases">
        <title>Chromosome-scale assembly of Riccia fluitans.</title>
        <authorList>
            <person name="Paukszto L."/>
            <person name="Sawicki J."/>
            <person name="Karawczyk K."/>
            <person name="Piernik-Szablinska J."/>
            <person name="Szczecinska M."/>
            <person name="Mazdziarz M."/>
        </authorList>
    </citation>
    <scope>NUCLEOTIDE SEQUENCE [LARGE SCALE GENOMIC DNA]</scope>
    <source>
        <strain evidence="2">Rf_01</strain>
        <tissue evidence="2">Aerial parts of the thallus</tissue>
    </source>
</reference>
<evidence type="ECO:0000313" key="3">
    <source>
        <dbReference type="Proteomes" id="UP001605036"/>
    </source>
</evidence>
<evidence type="ECO:0000256" key="1">
    <source>
        <dbReference type="SAM" id="MobiDB-lite"/>
    </source>
</evidence>
<name>A0ABD1XJ88_9MARC</name>
<gene>
    <name evidence="2" type="ORF">R1flu_027595</name>
</gene>
<keyword evidence="3" id="KW-1185">Reference proteome</keyword>
<evidence type="ECO:0000313" key="2">
    <source>
        <dbReference type="EMBL" id="KAL2609022.1"/>
    </source>
</evidence>
<feature type="region of interest" description="Disordered" evidence="1">
    <location>
        <begin position="35"/>
        <end position="62"/>
    </location>
</feature>
<protein>
    <submittedName>
        <fullName evidence="2">Uncharacterized protein</fullName>
    </submittedName>
</protein>
<dbReference type="AlphaFoldDB" id="A0ABD1XJ88"/>